<comment type="caution">
    <text evidence="3">The sequence shown here is derived from an EMBL/GenBank/DDBJ whole genome shotgun (WGS) entry which is preliminary data.</text>
</comment>
<proteinExistence type="predicted"/>
<name>A0A919RJJ9_9ACTN</name>
<accession>A0A919RJJ9</accession>
<feature type="transmembrane region" description="Helical" evidence="1">
    <location>
        <begin position="72"/>
        <end position="90"/>
    </location>
</feature>
<dbReference type="Proteomes" id="UP000606172">
    <property type="component" value="Unassembled WGS sequence"/>
</dbReference>
<keyword evidence="1" id="KW-0472">Membrane</keyword>
<keyword evidence="1" id="KW-0812">Transmembrane</keyword>
<gene>
    <name evidence="3" type="ORF">Ssi02_52660</name>
</gene>
<keyword evidence="4" id="KW-1185">Reference proteome</keyword>
<reference evidence="3" key="1">
    <citation type="submission" date="2021-01" db="EMBL/GenBank/DDBJ databases">
        <title>Whole genome shotgun sequence of Sinosporangium siamense NBRC 109515.</title>
        <authorList>
            <person name="Komaki H."/>
            <person name="Tamura T."/>
        </authorList>
    </citation>
    <scope>NUCLEOTIDE SEQUENCE</scope>
    <source>
        <strain evidence="3">NBRC 109515</strain>
    </source>
</reference>
<feature type="transmembrane region" description="Helical" evidence="1">
    <location>
        <begin position="216"/>
        <end position="241"/>
    </location>
</feature>
<evidence type="ECO:0000313" key="3">
    <source>
        <dbReference type="EMBL" id="GII95035.1"/>
    </source>
</evidence>
<evidence type="ECO:0000256" key="1">
    <source>
        <dbReference type="SAM" id="Phobius"/>
    </source>
</evidence>
<evidence type="ECO:0000313" key="4">
    <source>
        <dbReference type="Proteomes" id="UP000606172"/>
    </source>
</evidence>
<protein>
    <recommendedName>
        <fullName evidence="2">DUF6545 domain-containing protein</fullName>
    </recommendedName>
</protein>
<dbReference type="EMBL" id="BOOW01000032">
    <property type="protein sequence ID" value="GII95035.1"/>
    <property type="molecule type" value="Genomic_DNA"/>
</dbReference>
<sequence>MRSVPDWVESVRGLILVVVWAVLILRIPALRRPRQRPVWLVLFVLAMGSVAIQEWVGQWIDGVTGVPKASELAVVFVALTDFAAVWWFAITLQQAGGTAPAWLRRAPLVCAVTMAVLATALFTVTPPADRFGSQAHGWWVVYALVWISYGLITAVGAAAVFWRYGVTMRSPVLRLSVLALAVGTSAEVPYLVIRGIRWFTDAPPDLVLVGFWCSFARFMLVALGCSLAALEPLLTTILYWYRRQRLHSLWLLLRQATPELQMGARQSRMSELWTFKDIEELLHQRMIEIRDSITFLHDGWASPEMLQQAERHAAAAGKPRHLAVACWLEVTRRNALEGAPKLHHKLDRHLLPEVLAAKPTVRREVRQFLRLHRALRSSFTRGFADDFQRRATTGSAL</sequence>
<dbReference type="Pfam" id="PF20182">
    <property type="entry name" value="DUF6545"/>
    <property type="match status" value="1"/>
</dbReference>
<keyword evidence="1" id="KW-1133">Transmembrane helix</keyword>
<feature type="transmembrane region" description="Helical" evidence="1">
    <location>
        <begin position="136"/>
        <end position="161"/>
    </location>
</feature>
<feature type="transmembrane region" description="Helical" evidence="1">
    <location>
        <begin position="12"/>
        <end position="30"/>
    </location>
</feature>
<dbReference type="InterPro" id="IPR046675">
    <property type="entry name" value="DUF6545"/>
</dbReference>
<evidence type="ECO:0000259" key="2">
    <source>
        <dbReference type="Pfam" id="PF20182"/>
    </source>
</evidence>
<feature type="domain" description="DUF6545" evidence="2">
    <location>
        <begin position="242"/>
        <end position="377"/>
    </location>
</feature>
<feature type="transmembrane region" description="Helical" evidence="1">
    <location>
        <begin position="173"/>
        <end position="196"/>
    </location>
</feature>
<organism evidence="3 4">
    <name type="scientific">Sinosporangium siamense</name>
    <dbReference type="NCBI Taxonomy" id="1367973"/>
    <lineage>
        <taxon>Bacteria</taxon>
        <taxon>Bacillati</taxon>
        <taxon>Actinomycetota</taxon>
        <taxon>Actinomycetes</taxon>
        <taxon>Streptosporangiales</taxon>
        <taxon>Streptosporangiaceae</taxon>
        <taxon>Sinosporangium</taxon>
    </lineage>
</organism>
<feature type="transmembrane region" description="Helical" evidence="1">
    <location>
        <begin position="102"/>
        <end position="124"/>
    </location>
</feature>
<dbReference type="RefSeq" id="WP_204030077.1">
    <property type="nucleotide sequence ID" value="NZ_BOOW01000032.1"/>
</dbReference>
<feature type="transmembrane region" description="Helical" evidence="1">
    <location>
        <begin position="37"/>
        <end position="60"/>
    </location>
</feature>
<dbReference type="AlphaFoldDB" id="A0A919RJJ9"/>